<reference evidence="1" key="2">
    <citation type="submission" date="2019-01" db="UniProtKB">
        <authorList>
            <consortium name="EnsemblPlants"/>
        </authorList>
    </citation>
    <scope>IDENTIFICATION</scope>
    <source>
        <strain evidence="1">cv. Heinz 1706</strain>
    </source>
</reference>
<keyword evidence="2" id="KW-1185">Reference proteome</keyword>
<dbReference type="AlphaFoldDB" id="A0A3Q7FTG2"/>
<name>A0A3Q7FTG2_SOLLC</name>
<proteinExistence type="predicted"/>
<accession>A0A3Q7FTG2</accession>
<dbReference type="EnsemblPlants" id="Solyc02g082610.1.1">
    <property type="protein sequence ID" value="Solyc02g082610.1.1.1"/>
    <property type="gene ID" value="Solyc02g082610.1"/>
</dbReference>
<dbReference type="Gramene" id="Solyc02g082610.1.1">
    <property type="protein sequence ID" value="Solyc02g082610.1.1.1"/>
    <property type="gene ID" value="Solyc02g082610.1"/>
</dbReference>
<sequence length="51" mass="5841">MVFFEEKNKEAKLLPFEVKLMHVLSKSEGNSYLFEAKISGSVRLFGAQFSQ</sequence>
<dbReference type="PaxDb" id="4081-Solyc02g082610.1.1"/>
<evidence type="ECO:0000313" key="2">
    <source>
        <dbReference type="Proteomes" id="UP000004994"/>
    </source>
</evidence>
<organism evidence="1">
    <name type="scientific">Solanum lycopersicum</name>
    <name type="common">Tomato</name>
    <name type="synonym">Lycopersicon esculentum</name>
    <dbReference type="NCBI Taxonomy" id="4081"/>
    <lineage>
        <taxon>Eukaryota</taxon>
        <taxon>Viridiplantae</taxon>
        <taxon>Streptophyta</taxon>
        <taxon>Embryophyta</taxon>
        <taxon>Tracheophyta</taxon>
        <taxon>Spermatophyta</taxon>
        <taxon>Magnoliopsida</taxon>
        <taxon>eudicotyledons</taxon>
        <taxon>Gunneridae</taxon>
        <taxon>Pentapetalae</taxon>
        <taxon>asterids</taxon>
        <taxon>lamiids</taxon>
        <taxon>Solanales</taxon>
        <taxon>Solanaceae</taxon>
        <taxon>Solanoideae</taxon>
        <taxon>Solaneae</taxon>
        <taxon>Solanum</taxon>
        <taxon>Solanum subgen. Lycopersicon</taxon>
    </lineage>
</organism>
<reference evidence="1" key="1">
    <citation type="journal article" date="2012" name="Nature">
        <title>The tomato genome sequence provides insights into fleshy fruit evolution.</title>
        <authorList>
            <consortium name="Tomato Genome Consortium"/>
        </authorList>
    </citation>
    <scope>NUCLEOTIDE SEQUENCE [LARGE SCALE GENOMIC DNA]</scope>
    <source>
        <strain evidence="1">cv. Heinz 1706</strain>
    </source>
</reference>
<dbReference type="InParanoid" id="A0A3Q7FTG2"/>
<dbReference type="Proteomes" id="UP000004994">
    <property type="component" value="Chromosome 2"/>
</dbReference>
<evidence type="ECO:0000313" key="1">
    <source>
        <dbReference type="EnsemblPlants" id="Solyc02g082610.1.1.1"/>
    </source>
</evidence>
<protein>
    <submittedName>
        <fullName evidence="1">Uncharacterized protein</fullName>
    </submittedName>
</protein>